<dbReference type="CDD" id="cd05374">
    <property type="entry name" value="17beta-HSD-like_SDR_c"/>
    <property type="match status" value="1"/>
</dbReference>
<dbReference type="NCBIfam" id="NF006114">
    <property type="entry name" value="PRK08263.1"/>
    <property type="match status" value="1"/>
</dbReference>
<proteinExistence type="inferred from homology"/>
<dbReference type="PANTHER" id="PTHR43976">
    <property type="entry name" value="SHORT CHAIN DEHYDROGENASE"/>
    <property type="match status" value="1"/>
</dbReference>
<reference evidence="4" key="1">
    <citation type="submission" date="2020-10" db="EMBL/GenBank/DDBJ databases">
        <title>Sequencing the genomes of 1000 actinobacteria strains.</title>
        <authorList>
            <person name="Klenk H.-P."/>
        </authorList>
    </citation>
    <scope>NUCLEOTIDE SEQUENCE</scope>
    <source>
        <strain evidence="4">DSM 45354</strain>
    </source>
</reference>
<comment type="similarity">
    <text evidence="1 3">Belongs to the short-chain dehydrogenases/reductases (SDR) family.</text>
</comment>
<keyword evidence="5" id="KW-1185">Reference proteome</keyword>
<protein>
    <submittedName>
        <fullName evidence="4">NAD(P)-dependent dehydrogenase (Short-subunit alcohol dehydrogenase family)</fullName>
    </submittedName>
</protein>
<dbReference type="Pfam" id="PF00106">
    <property type="entry name" value="adh_short"/>
    <property type="match status" value="1"/>
</dbReference>
<dbReference type="GO" id="GO:0016491">
    <property type="term" value="F:oxidoreductase activity"/>
    <property type="evidence" value="ECO:0007669"/>
    <property type="project" value="UniProtKB-KW"/>
</dbReference>
<dbReference type="InterPro" id="IPR051911">
    <property type="entry name" value="SDR_oxidoreductase"/>
</dbReference>
<dbReference type="PANTHER" id="PTHR43976:SF16">
    <property type="entry name" value="SHORT-CHAIN DEHYDROGENASE_REDUCTASE FAMILY PROTEIN"/>
    <property type="match status" value="1"/>
</dbReference>
<dbReference type="EMBL" id="JADBEM010000001">
    <property type="protein sequence ID" value="MBE1609132.1"/>
    <property type="molecule type" value="Genomic_DNA"/>
</dbReference>
<name>A0A927N546_9ACTN</name>
<evidence type="ECO:0000256" key="1">
    <source>
        <dbReference type="ARBA" id="ARBA00006484"/>
    </source>
</evidence>
<dbReference type="RefSeq" id="WP_192752759.1">
    <property type="nucleotide sequence ID" value="NZ_BAABJL010000142.1"/>
</dbReference>
<keyword evidence="2" id="KW-0560">Oxidoreductase</keyword>
<dbReference type="NCBIfam" id="NF004824">
    <property type="entry name" value="PRK06180.1"/>
    <property type="match status" value="1"/>
</dbReference>
<evidence type="ECO:0000313" key="5">
    <source>
        <dbReference type="Proteomes" id="UP000638648"/>
    </source>
</evidence>
<dbReference type="Proteomes" id="UP000638648">
    <property type="component" value="Unassembled WGS sequence"/>
</dbReference>
<organism evidence="4 5">
    <name type="scientific">Actinopolymorpha pittospori</name>
    <dbReference type="NCBI Taxonomy" id="648752"/>
    <lineage>
        <taxon>Bacteria</taxon>
        <taxon>Bacillati</taxon>
        <taxon>Actinomycetota</taxon>
        <taxon>Actinomycetes</taxon>
        <taxon>Propionibacteriales</taxon>
        <taxon>Actinopolymorphaceae</taxon>
        <taxon>Actinopolymorpha</taxon>
    </lineage>
</organism>
<dbReference type="SUPFAM" id="SSF51735">
    <property type="entry name" value="NAD(P)-binding Rossmann-fold domains"/>
    <property type="match status" value="1"/>
</dbReference>
<dbReference type="InterPro" id="IPR002347">
    <property type="entry name" value="SDR_fam"/>
</dbReference>
<accession>A0A927N546</accession>
<evidence type="ECO:0000256" key="3">
    <source>
        <dbReference type="RuleBase" id="RU000363"/>
    </source>
</evidence>
<dbReference type="AlphaFoldDB" id="A0A927N546"/>
<dbReference type="InterPro" id="IPR036291">
    <property type="entry name" value="NAD(P)-bd_dom_sf"/>
</dbReference>
<dbReference type="PRINTS" id="PR00080">
    <property type="entry name" value="SDRFAMILY"/>
</dbReference>
<dbReference type="Gene3D" id="3.40.50.720">
    <property type="entry name" value="NAD(P)-binding Rossmann-like Domain"/>
    <property type="match status" value="1"/>
</dbReference>
<evidence type="ECO:0000256" key="2">
    <source>
        <dbReference type="ARBA" id="ARBA00023002"/>
    </source>
</evidence>
<gene>
    <name evidence="4" type="ORF">HEB94_005980</name>
</gene>
<evidence type="ECO:0000313" key="4">
    <source>
        <dbReference type="EMBL" id="MBE1609132.1"/>
    </source>
</evidence>
<dbReference type="PRINTS" id="PR00081">
    <property type="entry name" value="GDHRDH"/>
</dbReference>
<sequence length="286" mass="30907">MKTWFITGCSSGFGRHLAEEVLARGHQVVVTARNVNRCTPLVEGVGSRALVLPLDVTDHAQAGTAVAAAHEAFGGIDVLVNNAGIGYFGAVEESAEAEVRRMFEINVFGLCHLTRAVLPGMRARRTGTIVNFSTIGGLRSFPCLGYYNATKFAVEGLSEALWQEVEPLGLRVLIVEPGPFRTDWAGRSAEQTPPTDEIADYANTAGTQRAALRTNAGREPGDPRRAAAAIASTVEARNPPHRLLLGGTAYEMAMHKLDELRAEFTNWEPLTRSADFPVDDQSLIHL</sequence>
<comment type="caution">
    <text evidence="4">The sequence shown here is derived from an EMBL/GenBank/DDBJ whole genome shotgun (WGS) entry which is preliminary data.</text>
</comment>